<feature type="region of interest" description="Disordered" evidence="1">
    <location>
        <begin position="28"/>
        <end position="50"/>
    </location>
</feature>
<evidence type="ECO:0000256" key="1">
    <source>
        <dbReference type="SAM" id="MobiDB-lite"/>
    </source>
</evidence>
<dbReference type="AlphaFoldDB" id="A0A0A9G6D5"/>
<feature type="compositionally biased region" description="Polar residues" evidence="1">
    <location>
        <begin position="30"/>
        <end position="50"/>
    </location>
</feature>
<evidence type="ECO:0000313" key="2">
    <source>
        <dbReference type="EMBL" id="JAE20605.1"/>
    </source>
</evidence>
<sequence length="50" mass="5827">MVSRTMLATISIQVLAWQPRQVELPRLFPRSNNNGKQPSRYLSWQQGQTL</sequence>
<reference evidence="2" key="1">
    <citation type="submission" date="2014-09" db="EMBL/GenBank/DDBJ databases">
        <authorList>
            <person name="Magalhaes I.L.F."/>
            <person name="Oliveira U."/>
            <person name="Santos F.R."/>
            <person name="Vidigal T.H.D.A."/>
            <person name="Brescovit A.D."/>
            <person name="Santos A.J."/>
        </authorList>
    </citation>
    <scope>NUCLEOTIDE SEQUENCE</scope>
    <source>
        <tissue evidence="2">Shoot tissue taken approximately 20 cm above the soil surface</tissue>
    </source>
</reference>
<protein>
    <submittedName>
        <fullName evidence="2">Uncharacterized protein</fullName>
    </submittedName>
</protein>
<reference evidence="2" key="2">
    <citation type="journal article" date="2015" name="Data Brief">
        <title>Shoot transcriptome of the giant reed, Arundo donax.</title>
        <authorList>
            <person name="Barrero R.A."/>
            <person name="Guerrero F.D."/>
            <person name="Moolhuijzen P."/>
            <person name="Goolsby J.A."/>
            <person name="Tidwell J."/>
            <person name="Bellgard S.E."/>
            <person name="Bellgard M.I."/>
        </authorList>
    </citation>
    <scope>NUCLEOTIDE SEQUENCE</scope>
    <source>
        <tissue evidence="2">Shoot tissue taken approximately 20 cm above the soil surface</tissue>
    </source>
</reference>
<dbReference type="EMBL" id="GBRH01177291">
    <property type="protein sequence ID" value="JAE20605.1"/>
    <property type="molecule type" value="Transcribed_RNA"/>
</dbReference>
<organism evidence="2">
    <name type="scientific">Arundo donax</name>
    <name type="common">Giant reed</name>
    <name type="synonym">Donax arundinaceus</name>
    <dbReference type="NCBI Taxonomy" id="35708"/>
    <lineage>
        <taxon>Eukaryota</taxon>
        <taxon>Viridiplantae</taxon>
        <taxon>Streptophyta</taxon>
        <taxon>Embryophyta</taxon>
        <taxon>Tracheophyta</taxon>
        <taxon>Spermatophyta</taxon>
        <taxon>Magnoliopsida</taxon>
        <taxon>Liliopsida</taxon>
        <taxon>Poales</taxon>
        <taxon>Poaceae</taxon>
        <taxon>PACMAD clade</taxon>
        <taxon>Arundinoideae</taxon>
        <taxon>Arundineae</taxon>
        <taxon>Arundo</taxon>
    </lineage>
</organism>
<accession>A0A0A9G6D5</accession>
<proteinExistence type="predicted"/>
<name>A0A0A9G6D5_ARUDO</name>